<evidence type="ECO:0000256" key="5">
    <source>
        <dbReference type="PROSITE-ProRule" id="PRU00176"/>
    </source>
</evidence>
<name>A0A0K3AS91_BABMR</name>
<evidence type="ECO:0000256" key="3">
    <source>
        <dbReference type="ARBA" id="ARBA00023242"/>
    </source>
</evidence>
<gene>
    <name evidence="8" type="ORF">BMR1_03g04370</name>
</gene>
<dbReference type="SMART" id="SM00360">
    <property type="entry name" value="RRM"/>
    <property type="match status" value="1"/>
</dbReference>
<dbReference type="InterPro" id="IPR000504">
    <property type="entry name" value="RRM_dom"/>
</dbReference>
<feature type="compositionally biased region" description="Low complexity" evidence="6">
    <location>
        <begin position="199"/>
        <end position="211"/>
    </location>
</feature>
<keyword evidence="9" id="KW-1185">Reference proteome</keyword>
<dbReference type="OMA" id="GRTTKGW"/>
<dbReference type="Pfam" id="PF12220">
    <property type="entry name" value="U1snRNP70_N"/>
    <property type="match status" value="1"/>
</dbReference>
<dbReference type="Proteomes" id="UP000002899">
    <property type="component" value="Chromosome III"/>
</dbReference>
<dbReference type="RefSeq" id="XP_012649484.1">
    <property type="nucleotide sequence ID" value="XM_012794030.1"/>
</dbReference>
<evidence type="ECO:0000256" key="6">
    <source>
        <dbReference type="SAM" id="MobiDB-lite"/>
    </source>
</evidence>
<dbReference type="InterPro" id="IPR022023">
    <property type="entry name" value="U1snRNP70_N"/>
</dbReference>
<dbReference type="PROSITE" id="PS50102">
    <property type="entry name" value="RRM"/>
    <property type="match status" value="1"/>
</dbReference>
<dbReference type="FunFam" id="3.30.70.330:FF:000132">
    <property type="entry name" value="Small nuclear ribonucleoprotein U11/U12 subunit 35"/>
    <property type="match status" value="1"/>
</dbReference>
<dbReference type="Pfam" id="PF00076">
    <property type="entry name" value="RRM_1"/>
    <property type="match status" value="1"/>
</dbReference>
<dbReference type="GeneID" id="24425521"/>
<reference evidence="8 9" key="1">
    <citation type="journal article" date="2012" name="Nucleic Acids Res.">
        <title>Sequencing of the smallest Apicomplexan genome from the human pathogen Babesia microti.</title>
        <authorList>
            <person name="Cornillot E."/>
            <person name="Hadj-Kaddour K."/>
            <person name="Dassouli A."/>
            <person name="Noel B."/>
            <person name="Ranwez V."/>
            <person name="Vacherie B."/>
            <person name="Augagneur Y."/>
            <person name="Bres V."/>
            <person name="Duclos A."/>
            <person name="Randazzo S."/>
            <person name="Carcy B."/>
            <person name="Debierre-Grockiego F."/>
            <person name="Delbecq S."/>
            <person name="Moubri-Menage K."/>
            <person name="Shams-Eldin H."/>
            <person name="Usmani-Brown S."/>
            <person name="Bringaud F."/>
            <person name="Wincker P."/>
            <person name="Vivares C.P."/>
            <person name="Schwarz R.T."/>
            <person name="Schetters T.P."/>
            <person name="Krause P.J."/>
            <person name="Gorenflot A."/>
            <person name="Berry V."/>
            <person name="Barbe V."/>
            <person name="Ben Mamoun C."/>
        </authorList>
    </citation>
    <scope>NUCLEOTIDE SEQUENCE [LARGE SCALE GENOMIC DNA]</scope>
    <source>
        <strain evidence="8 9">RI</strain>
    </source>
</reference>
<dbReference type="InterPro" id="IPR034143">
    <property type="entry name" value="snRNP70_RRM"/>
</dbReference>
<sequence>MSALGMPPHILALFEARPPLEHLPFADTTLRRKPGGMAQYVKEFSDEIPVPQPHFETPKERRARKNKEKIEAHLLRQKNLIEQYDPKSGNSLTHDPYKTLFIGNLAYEATERQLRSEFEAYGKIKRIRIIADANGNPRGYAFIEFDTEREMVNAYKRGDGRKIAGRRVIVDVERSRTVAGWLPRRLGGGRGLARGSKKNIPPVNINANPVNSSRGYSQPRNSTRSYSQSRSGYGRTNSRYDYSSRSACTGRSDSMHTERREYNNLNHSNPENTRSSGGSSHYGENFGADKYDDRRNNERRRGRSEDKSSDRRDRSYDRDYGNERDYKRHHI</sequence>
<feature type="compositionally biased region" description="Basic and acidic residues" evidence="6">
    <location>
        <begin position="287"/>
        <end position="296"/>
    </location>
</feature>
<dbReference type="OrthoDB" id="272703at2759"/>
<feature type="compositionally biased region" description="Basic and acidic residues" evidence="6">
    <location>
        <begin position="303"/>
        <end position="331"/>
    </location>
</feature>
<dbReference type="GO" id="GO:0000398">
    <property type="term" value="P:mRNA splicing, via spliceosome"/>
    <property type="evidence" value="ECO:0007669"/>
    <property type="project" value="TreeGrafter"/>
</dbReference>
<evidence type="ECO:0000256" key="2">
    <source>
        <dbReference type="ARBA" id="ARBA00022884"/>
    </source>
</evidence>
<feature type="compositionally biased region" description="Low complexity" evidence="6">
    <location>
        <begin position="222"/>
        <end position="236"/>
    </location>
</feature>
<dbReference type="AlphaFoldDB" id="A0A0K3AS91"/>
<evidence type="ECO:0000313" key="9">
    <source>
        <dbReference type="Proteomes" id="UP000002899"/>
    </source>
</evidence>
<dbReference type="CDD" id="cd12236">
    <property type="entry name" value="RRM_snRNP70"/>
    <property type="match status" value="1"/>
</dbReference>
<reference evidence="8 9" key="3">
    <citation type="journal article" date="2016" name="Sci. Rep.">
        <title>Genome-wide diversity and gene expression profiling of Babesia microti isolates identify polymorphic genes that mediate host-pathogen interactions.</title>
        <authorList>
            <person name="Silva J.C."/>
            <person name="Cornillot E."/>
            <person name="McCracken C."/>
            <person name="Usmani-Brown S."/>
            <person name="Dwivedi A."/>
            <person name="Ifeonu O.O."/>
            <person name="Crabtree J."/>
            <person name="Gotia H.T."/>
            <person name="Virji A.Z."/>
            <person name="Reynes C."/>
            <person name="Colinge J."/>
            <person name="Kumar V."/>
            <person name="Lawres L."/>
            <person name="Pazzi J.E."/>
            <person name="Pablo J.V."/>
            <person name="Hung C."/>
            <person name="Brancato J."/>
            <person name="Kumari P."/>
            <person name="Orvis J."/>
            <person name="Tretina K."/>
            <person name="Chibucos M."/>
            <person name="Ott S."/>
            <person name="Sadzewicz L."/>
            <person name="Sengamalay N."/>
            <person name="Shetty A.C."/>
            <person name="Su Q."/>
            <person name="Tallon L."/>
            <person name="Fraser C.M."/>
            <person name="Frutos R."/>
            <person name="Molina D.M."/>
            <person name="Krause P.J."/>
            <person name="Ben Mamoun C."/>
        </authorList>
    </citation>
    <scope>NUCLEOTIDE SEQUENCE [LARGE SCALE GENOMIC DNA]</scope>
    <source>
        <strain evidence="8 9">RI</strain>
    </source>
</reference>
<dbReference type="PANTHER" id="PTHR13952:SF5">
    <property type="entry name" value="U1 SMALL NUCLEAR RIBONUCLEOPROTEIN 70 KDA"/>
    <property type="match status" value="1"/>
</dbReference>
<feature type="compositionally biased region" description="Polar residues" evidence="6">
    <location>
        <begin position="237"/>
        <end position="252"/>
    </location>
</feature>
<feature type="compositionally biased region" description="Polar residues" evidence="6">
    <location>
        <begin position="212"/>
        <end position="221"/>
    </location>
</feature>
<dbReference type="GO" id="GO:0071004">
    <property type="term" value="C:U2-type prespliceosome"/>
    <property type="evidence" value="ECO:0007669"/>
    <property type="project" value="TreeGrafter"/>
</dbReference>
<proteinExistence type="predicted"/>
<dbReference type="KEGG" id="bmic:BMR1_03g04370"/>
<evidence type="ECO:0000313" key="8">
    <source>
        <dbReference type="EMBL" id="CTQ41473.1"/>
    </source>
</evidence>
<dbReference type="SUPFAM" id="SSF54928">
    <property type="entry name" value="RNA-binding domain, RBD"/>
    <property type="match status" value="1"/>
</dbReference>
<dbReference type="EMBL" id="LN871598">
    <property type="protein sequence ID" value="CTQ41473.1"/>
    <property type="molecule type" value="Genomic_DNA"/>
</dbReference>
<accession>A0A0K3AS91</accession>
<evidence type="ECO:0000259" key="7">
    <source>
        <dbReference type="PROSITE" id="PS50102"/>
    </source>
</evidence>
<organism evidence="8 9">
    <name type="scientific">Babesia microti (strain RI)</name>
    <dbReference type="NCBI Taxonomy" id="1133968"/>
    <lineage>
        <taxon>Eukaryota</taxon>
        <taxon>Sar</taxon>
        <taxon>Alveolata</taxon>
        <taxon>Apicomplexa</taxon>
        <taxon>Aconoidasida</taxon>
        <taxon>Piroplasmida</taxon>
        <taxon>Babesiidae</taxon>
        <taxon>Babesia</taxon>
    </lineage>
</organism>
<dbReference type="InterPro" id="IPR051183">
    <property type="entry name" value="U1_U11-U12_snRNP_70-35kDa"/>
</dbReference>
<dbReference type="GO" id="GO:0003729">
    <property type="term" value="F:mRNA binding"/>
    <property type="evidence" value="ECO:0007669"/>
    <property type="project" value="TreeGrafter"/>
</dbReference>
<dbReference type="VEuPathDB" id="PiroplasmaDB:BMR1_03g04370"/>
<feature type="region of interest" description="Disordered" evidence="6">
    <location>
        <begin position="190"/>
        <end position="331"/>
    </location>
</feature>
<feature type="domain" description="RRM" evidence="7">
    <location>
        <begin position="98"/>
        <end position="175"/>
    </location>
</feature>
<feature type="compositionally biased region" description="Polar residues" evidence="6">
    <location>
        <begin position="263"/>
        <end position="279"/>
    </location>
</feature>
<dbReference type="GO" id="GO:0030619">
    <property type="term" value="F:U1 snRNA binding"/>
    <property type="evidence" value="ECO:0007669"/>
    <property type="project" value="InterPro"/>
</dbReference>
<comment type="subcellular location">
    <subcellularLocation>
        <location evidence="1">Nucleus</location>
    </subcellularLocation>
</comment>
<protein>
    <submittedName>
        <fullName evidence="8">U1 small nuclear ribonucleoprotein 70 kDa</fullName>
    </submittedName>
</protein>
<evidence type="ECO:0000256" key="4">
    <source>
        <dbReference type="ARBA" id="ARBA00023274"/>
    </source>
</evidence>
<reference evidence="8 9" key="2">
    <citation type="journal article" date="2013" name="PLoS ONE">
        <title>Whole genome mapping and re-organization of the nuclear and mitochondrial genomes of Babesia microti isolates.</title>
        <authorList>
            <person name="Cornillot E."/>
            <person name="Dassouli A."/>
            <person name="Garg A."/>
            <person name="Pachikara N."/>
            <person name="Randazzo S."/>
            <person name="Depoix D."/>
            <person name="Carcy B."/>
            <person name="Delbecq S."/>
            <person name="Frutos R."/>
            <person name="Silva J.C."/>
            <person name="Sutton R."/>
            <person name="Krause P.J."/>
            <person name="Mamoun C.B."/>
        </authorList>
    </citation>
    <scope>NUCLEOTIDE SEQUENCE [LARGE SCALE GENOMIC DNA]</scope>
    <source>
        <strain evidence="8 9">RI</strain>
    </source>
</reference>
<keyword evidence="2 5" id="KW-0694">RNA-binding</keyword>
<dbReference type="PANTHER" id="PTHR13952">
    <property type="entry name" value="U1 SMALL NUCLEAR RIBONUCLEOPROTEIN 70 KD"/>
    <property type="match status" value="1"/>
</dbReference>
<dbReference type="InterPro" id="IPR035979">
    <property type="entry name" value="RBD_domain_sf"/>
</dbReference>
<dbReference type="GO" id="GO:0005685">
    <property type="term" value="C:U1 snRNP"/>
    <property type="evidence" value="ECO:0007669"/>
    <property type="project" value="TreeGrafter"/>
</dbReference>
<evidence type="ECO:0000256" key="1">
    <source>
        <dbReference type="ARBA" id="ARBA00004123"/>
    </source>
</evidence>
<dbReference type="InterPro" id="IPR012677">
    <property type="entry name" value="Nucleotide-bd_a/b_plait_sf"/>
</dbReference>
<dbReference type="GO" id="GO:0071011">
    <property type="term" value="C:precatalytic spliceosome"/>
    <property type="evidence" value="ECO:0007669"/>
    <property type="project" value="TreeGrafter"/>
</dbReference>
<keyword evidence="3" id="KW-0539">Nucleus</keyword>
<dbReference type="Gene3D" id="3.30.70.330">
    <property type="match status" value="1"/>
</dbReference>
<keyword evidence="4 8" id="KW-0687">Ribonucleoprotein</keyword>
<feature type="compositionally biased region" description="Basic and acidic residues" evidence="6">
    <location>
        <begin position="253"/>
        <end position="262"/>
    </location>
</feature>